<name>A0A812TW65_9DINO</name>
<evidence type="ECO:0000313" key="1">
    <source>
        <dbReference type="EMBL" id="CAE7551953.1"/>
    </source>
</evidence>
<protein>
    <recommendedName>
        <fullName evidence="3">C3H1-type domain-containing protein</fullName>
    </recommendedName>
</protein>
<evidence type="ECO:0000313" key="2">
    <source>
        <dbReference type="Proteomes" id="UP000601435"/>
    </source>
</evidence>
<dbReference type="EMBL" id="CAJNJA010025936">
    <property type="protein sequence ID" value="CAE7551953.1"/>
    <property type="molecule type" value="Genomic_DNA"/>
</dbReference>
<reference evidence="1" key="1">
    <citation type="submission" date="2021-02" db="EMBL/GenBank/DDBJ databases">
        <authorList>
            <person name="Dougan E. K."/>
            <person name="Rhodes N."/>
            <person name="Thang M."/>
            <person name="Chan C."/>
        </authorList>
    </citation>
    <scope>NUCLEOTIDE SEQUENCE</scope>
</reference>
<dbReference type="Proteomes" id="UP000601435">
    <property type="component" value="Unassembled WGS sequence"/>
</dbReference>
<accession>A0A812TW65</accession>
<dbReference type="InterPro" id="IPR052055">
    <property type="entry name" value="Hepadnavirus_pol/RT"/>
</dbReference>
<dbReference type="OrthoDB" id="440078at2759"/>
<organism evidence="1 2">
    <name type="scientific">Symbiodinium necroappetens</name>
    <dbReference type="NCBI Taxonomy" id="1628268"/>
    <lineage>
        <taxon>Eukaryota</taxon>
        <taxon>Sar</taxon>
        <taxon>Alveolata</taxon>
        <taxon>Dinophyceae</taxon>
        <taxon>Suessiales</taxon>
        <taxon>Symbiodiniaceae</taxon>
        <taxon>Symbiodinium</taxon>
    </lineage>
</organism>
<dbReference type="SUPFAM" id="SSF56672">
    <property type="entry name" value="DNA/RNA polymerases"/>
    <property type="match status" value="1"/>
</dbReference>
<sequence length="939" mass="105021">MGLPQKMADAIIALGYDSQDVFRSAFVDKNAFETWLCKSRDKLGDEASGVDAGDWTTCPLESSLALLPFASSQSKVSANERDAWRRQIEKDYPSAVITPETLPSLGFLQLVRQQCAGSQWEWIAWKRVLSEEQVLEVRGRKNSSGYGEFLDLFAVAAGIQHEEWDMDLGASALRVQNLLDTRAHAYVMCGSGHLHPWSVYTKRFIHFYTKKPGEHFRPPSIQEAEAADRAVMNEVFQLVFAGNKLDDALHHVVVERDMLRLLLIERPKVPKVTWQRPDIKRPSGTWKREGGAGASAGLKRRRAGECWAWVDGRCKDRNCSYKHACAICGSPDHHSEQCDGKSDPKRIGSLSATQETWAAFTLMLTGGNPAVQIFWVTFVGALRSPSDDSWLDDSEIQVLREDVLSFLKNHGYHSSACVTPGQPLTLDFWRDLFAMTGDIDTSLIPLLREGIPTGINETIPASGVWREVDVPSRPNLELLVHNSPWGTALEDPETLMELVQRDVDSGFAEWVEGGREEVIVRFGRNCAAGRLGLVKKDGCEPRLVGDSTVSNANRLCRISERIELPGLADVIQFMSRHRQQRWVAFSLDVKKTHKRVKVAPSEQGFSVFTAVDPQGRTHWLVYLTCHFGGAWSAYWWSRVAAGFVRLCHILLHNSHFLSMYVDDELSLFPAASATLMACVEVMLACSLGIPLSWKKMSLGTKLKWIGWSLQFDGQPCATLSEDKVLRLEAGLRAVTQRRWVRRRELESLVGLLSWYTCGARWLKPWMAMWFHMLLKPAMHFYNLDGEQLWELQRLLDADLRVTRCATLSDVQTGWRLAECGGKVVQESSDLSRCRTKHGRAWVKLLDSASAQVRPSKDEACVAAFFLQLILGRASVHLVETPATQCVAAADAFANSTGAGIGGWWMPNDAQLAASSICWFSISLDKSSLPEWFVPKGAGL</sequence>
<comment type="caution">
    <text evidence="1">The sequence shown here is derived from an EMBL/GenBank/DDBJ whole genome shotgun (WGS) entry which is preliminary data.</text>
</comment>
<gene>
    <name evidence="1" type="ORF">SNEC2469_LOCUS15904</name>
</gene>
<evidence type="ECO:0008006" key="3">
    <source>
        <dbReference type="Google" id="ProtNLM"/>
    </source>
</evidence>
<dbReference type="PANTHER" id="PTHR33050:SF7">
    <property type="entry name" value="RIBONUCLEASE H"/>
    <property type="match status" value="1"/>
</dbReference>
<keyword evidence="2" id="KW-1185">Reference proteome</keyword>
<dbReference type="AlphaFoldDB" id="A0A812TW65"/>
<proteinExistence type="predicted"/>
<dbReference type="InterPro" id="IPR043502">
    <property type="entry name" value="DNA/RNA_pol_sf"/>
</dbReference>
<dbReference type="PANTHER" id="PTHR33050">
    <property type="entry name" value="REVERSE TRANSCRIPTASE DOMAIN-CONTAINING PROTEIN"/>
    <property type="match status" value="1"/>
</dbReference>